<evidence type="ECO:0000259" key="2">
    <source>
        <dbReference type="Pfam" id="PF00144"/>
    </source>
</evidence>
<gene>
    <name evidence="3" type="ORF">PGLA_18240</name>
</gene>
<dbReference type="Pfam" id="PF00144">
    <property type="entry name" value="Beta-lactamase"/>
    <property type="match status" value="1"/>
</dbReference>
<proteinExistence type="predicted"/>
<dbReference type="EMBL" id="LVJH01000039">
    <property type="protein sequence ID" value="OAB40102.1"/>
    <property type="molecule type" value="Genomic_DNA"/>
</dbReference>
<feature type="domain" description="Beta-lactamase-related" evidence="2">
    <location>
        <begin position="26"/>
        <end position="343"/>
    </location>
</feature>
<protein>
    <recommendedName>
        <fullName evidence="2">Beta-lactamase-related domain-containing protein</fullName>
    </recommendedName>
</protein>
<feature type="transmembrane region" description="Helical" evidence="1">
    <location>
        <begin position="409"/>
        <end position="435"/>
    </location>
</feature>
<evidence type="ECO:0000256" key="1">
    <source>
        <dbReference type="SAM" id="Phobius"/>
    </source>
</evidence>
<dbReference type="AlphaFoldDB" id="A0A168J375"/>
<name>A0A168J375_9BACL</name>
<keyword evidence="1" id="KW-0472">Membrane</keyword>
<feature type="transmembrane region" description="Helical" evidence="1">
    <location>
        <begin position="373"/>
        <end position="397"/>
    </location>
</feature>
<comment type="caution">
    <text evidence="3">The sequence shown here is derived from an EMBL/GenBank/DDBJ whole genome shotgun (WGS) entry which is preliminary data.</text>
</comment>
<organism evidence="3 4">
    <name type="scientific">Paenibacillus glacialis</name>
    <dbReference type="NCBI Taxonomy" id="494026"/>
    <lineage>
        <taxon>Bacteria</taxon>
        <taxon>Bacillati</taxon>
        <taxon>Bacillota</taxon>
        <taxon>Bacilli</taxon>
        <taxon>Bacillales</taxon>
        <taxon>Paenibacillaceae</taxon>
        <taxon>Paenibacillus</taxon>
    </lineage>
</organism>
<dbReference type="InterPro" id="IPR050491">
    <property type="entry name" value="AmpC-like"/>
</dbReference>
<accession>A0A168J375</accession>
<dbReference type="STRING" id="494026.PGLA_18240"/>
<sequence>MLSCLLTSSTTYGSTTPLAETMQKIDKEIVQNMQRFNIPGMAFVLADENGNVYVKGYGRNESEGTESVDPTTNFHIGSISKVFTSLAIMQLRDQGLVELDASLTQYLPWFATKEISLSSHITIRDLLNHTSGLPGRLNTHDVEGSDPDQIASQIKRKLQQVQLVASPGTTYEYTNMNYDLLQLLLEKVTKQSFPEYMNQHIFMPLGMNRTVYSLGDMLPNSASGHRYIWGDIKPFHEQLSYATLGSAGLTTNAEDFGKYISFLLGSSSEGNSSVLRSESLLEMHSPAIYDQSTGYGFGWEVTPNTIEKKGGLPGFTANLIVFPNKSYGFALLSNSKQNITDDTNFNISRILAGNSPAHLSKQNFPTITPLDKGILMISTLFAIIILIMWVPTLLSWLGRKSRYSFKKPTLPIILVCWGLNGLMLIGGFYYIYSYIPYASGTPSLYQLTIAPDTVNGLTILSITYLVFSISLAIKPLLHRTTIVSKEL</sequence>
<keyword evidence="1" id="KW-1133">Transmembrane helix</keyword>
<dbReference type="InterPro" id="IPR001466">
    <property type="entry name" value="Beta-lactam-related"/>
</dbReference>
<evidence type="ECO:0000313" key="4">
    <source>
        <dbReference type="Proteomes" id="UP000076967"/>
    </source>
</evidence>
<dbReference type="SUPFAM" id="SSF56601">
    <property type="entry name" value="beta-lactamase/transpeptidase-like"/>
    <property type="match status" value="1"/>
</dbReference>
<reference evidence="3 4" key="1">
    <citation type="submission" date="2016-03" db="EMBL/GenBank/DDBJ databases">
        <title>Draft genome sequence of Paenibacillus glacialis DSM 22343.</title>
        <authorList>
            <person name="Shin S.-K."/>
            <person name="Yi H."/>
        </authorList>
    </citation>
    <scope>NUCLEOTIDE SEQUENCE [LARGE SCALE GENOMIC DNA]</scope>
    <source>
        <strain evidence="3 4">DSM 22343</strain>
    </source>
</reference>
<keyword evidence="1" id="KW-0812">Transmembrane</keyword>
<dbReference type="InterPro" id="IPR012338">
    <property type="entry name" value="Beta-lactam/transpept-like"/>
</dbReference>
<evidence type="ECO:0000313" key="3">
    <source>
        <dbReference type="EMBL" id="OAB40102.1"/>
    </source>
</evidence>
<feature type="transmembrane region" description="Helical" evidence="1">
    <location>
        <begin position="455"/>
        <end position="477"/>
    </location>
</feature>
<dbReference type="Proteomes" id="UP000076967">
    <property type="component" value="Unassembled WGS sequence"/>
</dbReference>
<dbReference type="PANTHER" id="PTHR46825:SF9">
    <property type="entry name" value="BETA-LACTAMASE-RELATED DOMAIN-CONTAINING PROTEIN"/>
    <property type="match status" value="1"/>
</dbReference>
<keyword evidence="4" id="KW-1185">Reference proteome</keyword>
<dbReference type="Gene3D" id="3.40.710.10">
    <property type="entry name" value="DD-peptidase/beta-lactamase superfamily"/>
    <property type="match status" value="1"/>
</dbReference>
<dbReference type="PANTHER" id="PTHR46825">
    <property type="entry name" value="D-ALANYL-D-ALANINE-CARBOXYPEPTIDASE/ENDOPEPTIDASE AMPH"/>
    <property type="match status" value="1"/>
</dbReference>